<proteinExistence type="predicted"/>
<evidence type="ECO:0000313" key="1">
    <source>
        <dbReference type="EMBL" id="AWN49481.1"/>
    </source>
</evidence>
<dbReference type="Proteomes" id="UP000245444">
    <property type="component" value="Chromosome"/>
</dbReference>
<sequence>MSDDIAFLSRLSAAVPADMAEAVRRSADARGITVADYLRGSVQARLLLDGAPVRLLPNLQRTASRPGRGRVI</sequence>
<keyword evidence="2" id="KW-1185">Reference proteome</keyword>
<dbReference type="KEGG" id="mtea:DK419_26680"/>
<accession>A0A2U8WVP5</accession>
<gene>
    <name evidence="1" type="ORF">DK419_26680</name>
</gene>
<reference evidence="1 2" key="1">
    <citation type="submission" date="2018-05" db="EMBL/GenBank/DDBJ databases">
        <title>Complete Genome Sequence of Methylobacterium sp. 17Sr1-28.</title>
        <authorList>
            <person name="Srinivasan S."/>
        </authorList>
    </citation>
    <scope>NUCLEOTIDE SEQUENCE [LARGE SCALE GENOMIC DNA]</scope>
    <source>
        <strain evidence="1 2">17Sr1-28</strain>
    </source>
</reference>
<evidence type="ECO:0000313" key="2">
    <source>
        <dbReference type="Proteomes" id="UP000245444"/>
    </source>
</evidence>
<name>A0A2U8WVP5_9HYPH</name>
<dbReference type="RefSeq" id="WP_109961749.1">
    <property type="nucleotide sequence ID" value="NZ_CP029553.1"/>
</dbReference>
<organism evidence="1 2">
    <name type="scientific">Methylobacterium terrae</name>
    <dbReference type="NCBI Taxonomy" id="2202827"/>
    <lineage>
        <taxon>Bacteria</taxon>
        <taxon>Pseudomonadati</taxon>
        <taxon>Pseudomonadota</taxon>
        <taxon>Alphaproteobacteria</taxon>
        <taxon>Hyphomicrobiales</taxon>
        <taxon>Methylobacteriaceae</taxon>
        <taxon>Methylobacterium</taxon>
    </lineage>
</organism>
<dbReference type="AlphaFoldDB" id="A0A2U8WVP5"/>
<dbReference type="OrthoDB" id="7998681at2"/>
<protein>
    <submittedName>
        <fullName evidence="1">Uncharacterized protein</fullName>
    </submittedName>
</protein>
<dbReference type="EMBL" id="CP029553">
    <property type="protein sequence ID" value="AWN49481.1"/>
    <property type="molecule type" value="Genomic_DNA"/>
</dbReference>